<organism evidence="3 4">
    <name type="scientific">Gracilibacillus dipsosauri</name>
    <dbReference type="NCBI Taxonomy" id="178340"/>
    <lineage>
        <taxon>Bacteria</taxon>
        <taxon>Bacillati</taxon>
        <taxon>Bacillota</taxon>
        <taxon>Bacilli</taxon>
        <taxon>Bacillales</taxon>
        <taxon>Bacillaceae</taxon>
        <taxon>Gracilibacillus</taxon>
    </lineage>
</organism>
<feature type="region of interest" description="Disordered" evidence="1">
    <location>
        <begin position="27"/>
        <end position="46"/>
    </location>
</feature>
<protein>
    <recommendedName>
        <fullName evidence="2">DUF4352 domain-containing protein</fullName>
    </recommendedName>
</protein>
<dbReference type="PROSITE" id="PS51257">
    <property type="entry name" value="PROKAR_LIPOPROTEIN"/>
    <property type="match status" value="1"/>
</dbReference>
<gene>
    <name evidence="3" type="ORF">DLJ74_03055</name>
</gene>
<evidence type="ECO:0000313" key="3">
    <source>
        <dbReference type="EMBL" id="PWU69919.1"/>
    </source>
</evidence>
<reference evidence="3 4" key="1">
    <citation type="submission" date="2018-05" db="EMBL/GenBank/DDBJ databases">
        <title>Genomic analysis of Gracilibacillus dipsosauri DD1 reveals novel features of a salt-tolerant amylase.</title>
        <authorList>
            <person name="Deutch C.E."/>
            <person name="Yang S."/>
        </authorList>
    </citation>
    <scope>NUCLEOTIDE SEQUENCE [LARGE SCALE GENOMIC DNA]</scope>
    <source>
        <strain evidence="3 4">DD1</strain>
    </source>
</reference>
<dbReference type="AlphaFoldDB" id="A0A317L806"/>
<dbReference type="OrthoDB" id="2864641at2"/>
<dbReference type="EMBL" id="QGTD01000004">
    <property type="protein sequence ID" value="PWU69919.1"/>
    <property type="molecule type" value="Genomic_DNA"/>
</dbReference>
<dbReference type="InterPro" id="IPR029051">
    <property type="entry name" value="DUF4352"/>
</dbReference>
<sequence length="173" mass="19438">MKKILITLIIMSICLLSACRQEDISSEKNNKEDETEENSNAIQSNVLLPGEAYKDKDKIVTMHTAYSEMIGSSDDPDNNFSISAIITVENVSSETPLNVTTLSYRLNEEDNTYQGEILSDKNPSDTNLAPSDKITLNITFKVPLIQDKYMFEVDSFDSPSVTPWLINDLDKFN</sequence>
<evidence type="ECO:0000313" key="4">
    <source>
        <dbReference type="Proteomes" id="UP000245624"/>
    </source>
</evidence>
<dbReference type="Proteomes" id="UP000245624">
    <property type="component" value="Unassembled WGS sequence"/>
</dbReference>
<evidence type="ECO:0000256" key="1">
    <source>
        <dbReference type="SAM" id="MobiDB-lite"/>
    </source>
</evidence>
<name>A0A317L806_9BACI</name>
<dbReference type="RefSeq" id="WP_109983300.1">
    <property type="nucleotide sequence ID" value="NZ_QGTD01000004.1"/>
</dbReference>
<keyword evidence="4" id="KW-1185">Reference proteome</keyword>
<proteinExistence type="predicted"/>
<evidence type="ECO:0000259" key="2">
    <source>
        <dbReference type="Pfam" id="PF11611"/>
    </source>
</evidence>
<comment type="caution">
    <text evidence="3">The sequence shown here is derived from an EMBL/GenBank/DDBJ whole genome shotgun (WGS) entry which is preliminary data.</text>
</comment>
<dbReference type="Pfam" id="PF11611">
    <property type="entry name" value="DUF4352"/>
    <property type="match status" value="1"/>
</dbReference>
<accession>A0A317L806</accession>
<feature type="domain" description="DUF4352" evidence="2">
    <location>
        <begin position="50"/>
        <end position="155"/>
    </location>
</feature>